<dbReference type="Gene3D" id="3.40.50.200">
    <property type="entry name" value="Peptidase S8/S53 domain"/>
    <property type="match status" value="1"/>
</dbReference>
<feature type="active site" description="Charge relay system" evidence="5">
    <location>
        <position position="166"/>
    </location>
</feature>
<dbReference type="SUPFAM" id="SSF54897">
    <property type="entry name" value="Protease propeptides/inhibitors"/>
    <property type="match status" value="1"/>
</dbReference>
<name>B0DFF8_LACBS</name>
<dbReference type="SUPFAM" id="SSF52743">
    <property type="entry name" value="Subtilisin-like"/>
    <property type="match status" value="1"/>
</dbReference>
<evidence type="ECO:0000259" key="7">
    <source>
        <dbReference type="Pfam" id="PF00082"/>
    </source>
</evidence>
<dbReference type="GO" id="GO:0006508">
    <property type="term" value="P:proteolysis"/>
    <property type="evidence" value="ECO:0007669"/>
    <property type="project" value="UniProtKB-KW"/>
</dbReference>
<gene>
    <name evidence="8" type="ORF">LACBIDRAFT_299797</name>
</gene>
<keyword evidence="9" id="KW-1185">Reference proteome</keyword>
<dbReference type="PRINTS" id="PR00723">
    <property type="entry name" value="SUBTILISIN"/>
</dbReference>
<keyword evidence="4 5" id="KW-0720">Serine protease</keyword>
<comment type="similarity">
    <text evidence="1 5 6">Belongs to the peptidase S8 family.</text>
</comment>
<dbReference type="Pfam" id="PF00082">
    <property type="entry name" value="Peptidase_S8"/>
    <property type="match status" value="1"/>
</dbReference>
<dbReference type="HOGENOM" id="CLU_011263_1_0_1"/>
<dbReference type="InterPro" id="IPR034193">
    <property type="entry name" value="PCSK9_ProteinaseK-like"/>
</dbReference>
<dbReference type="InterPro" id="IPR023828">
    <property type="entry name" value="Peptidase_S8_Ser-AS"/>
</dbReference>
<dbReference type="STRING" id="486041.B0DFF8"/>
<accession>B0DFF8</accession>
<dbReference type="OrthoDB" id="19448at2759"/>
<evidence type="ECO:0000256" key="3">
    <source>
        <dbReference type="ARBA" id="ARBA00022801"/>
    </source>
</evidence>
<dbReference type="GO" id="GO:0004252">
    <property type="term" value="F:serine-type endopeptidase activity"/>
    <property type="evidence" value="ECO:0007669"/>
    <property type="project" value="UniProtKB-UniRule"/>
</dbReference>
<feature type="active site" description="Charge relay system" evidence="5">
    <location>
        <position position="375"/>
    </location>
</feature>
<evidence type="ECO:0000256" key="4">
    <source>
        <dbReference type="ARBA" id="ARBA00022825"/>
    </source>
</evidence>
<proteinExistence type="inferred from homology"/>
<dbReference type="PROSITE" id="PS00136">
    <property type="entry name" value="SUBTILASE_ASP"/>
    <property type="match status" value="1"/>
</dbReference>
<evidence type="ECO:0000256" key="6">
    <source>
        <dbReference type="RuleBase" id="RU003355"/>
    </source>
</evidence>
<dbReference type="InterPro" id="IPR000209">
    <property type="entry name" value="Peptidase_S8/S53_dom"/>
</dbReference>
<dbReference type="PROSITE" id="PS00138">
    <property type="entry name" value="SUBTILASE_SER"/>
    <property type="match status" value="1"/>
</dbReference>
<dbReference type="EMBL" id="DS547107">
    <property type="protein sequence ID" value="EDR06698.1"/>
    <property type="molecule type" value="Genomic_DNA"/>
</dbReference>
<evidence type="ECO:0000256" key="1">
    <source>
        <dbReference type="ARBA" id="ARBA00011073"/>
    </source>
</evidence>
<dbReference type="InterPro" id="IPR050131">
    <property type="entry name" value="Peptidase_S8_subtilisin-like"/>
</dbReference>
<evidence type="ECO:0000313" key="9">
    <source>
        <dbReference type="Proteomes" id="UP000001194"/>
    </source>
</evidence>
<sequence>MSSLSPLSDAPLQHIVKLKDDIDMDAHIVTFNNARGNGHIVHRKWDPRFLNAYLGTFSEAVLEEIKGHPNAEFVTEDSEQSDEFEVTTQNDAGWGVSRINHVKSLKGKSDQLTNYDYEYDSTSEVGSGVDIYILDSGICTEHVDFGGRATWGITINGTDGVDVKGHGTHVASVNFITRSSILLTKCYQSGIAGGSRWGIAKGANLIAVKVLDDEGHGRQSYNLIGLEYVFMRRLFDGRSSIINMSYGGQQGQSEIIDFALMRITSVGIHVTVAAGNKNVDAKDTSPANCPCVNTVGATDINDDRYIKEHDDDTITGSNFGELLCGLGVELQLTGYLLYAGPCVDFFAPGFQITSCSIKKDKNGKYTKSTKKDGTSMAAPLVAGVIAAIISLVGDIPPPGMTNILKALCLRNILGRIPDDGTPNALIRGALHVPIAFSLTSDWASMAINNRNTTLSRIKANKYDENTSTTSKSVQYGIEGSRVYHDCTIPLMFVSVDLSVDISLCHGSDGKEDEDQAGMATATFASEEYVSAGISDNVRNDDDYNDCPLESS</sequence>
<keyword evidence="2 5" id="KW-0645">Protease</keyword>
<keyword evidence="3 5" id="KW-0378">Hydrolase</keyword>
<dbReference type="Proteomes" id="UP000001194">
    <property type="component" value="Unassembled WGS sequence"/>
</dbReference>
<organism evidence="9">
    <name type="scientific">Laccaria bicolor (strain S238N-H82 / ATCC MYA-4686)</name>
    <name type="common">Bicoloured deceiver</name>
    <name type="synonym">Laccaria laccata var. bicolor</name>
    <dbReference type="NCBI Taxonomy" id="486041"/>
    <lineage>
        <taxon>Eukaryota</taxon>
        <taxon>Fungi</taxon>
        <taxon>Dikarya</taxon>
        <taxon>Basidiomycota</taxon>
        <taxon>Agaricomycotina</taxon>
        <taxon>Agaricomycetes</taxon>
        <taxon>Agaricomycetidae</taxon>
        <taxon>Agaricales</taxon>
        <taxon>Agaricineae</taxon>
        <taxon>Hydnangiaceae</taxon>
        <taxon>Laccaria</taxon>
    </lineage>
</organism>
<dbReference type="InterPro" id="IPR036852">
    <property type="entry name" value="Peptidase_S8/S53_dom_sf"/>
</dbReference>
<evidence type="ECO:0000256" key="2">
    <source>
        <dbReference type="ARBA" id="ARBA00022670"/>
    </source>
</evidence>
<protein>
    <submittedName>
        <fullName evidence="8">Predicted protein</fullName>
    </submittedName>
</protein>
<dbReference type="AlphaFoldDB" id="B0DFF8"/>
<dbReference type="InterPro" id="IPR015500">
    <property type="entry name" value="Peptidase_S8_subtilisin-rel"/>
</dbReference>
<dbReference type="PANTHER" id="PTHR43806">
    <property type="entry name" value="PEPTIDASE S8"/>
    <property type="match status" value="1"/>
</dbReference>
<dbReference type="RefSeq" id="XP_001882545.1">
    <property type="nucleotide sequence ID" value="XM_001882510.1"/>
</dbReference>
<dbReference type="CDD" id="cd04077">
    <property type="entry name" value="Peptidases_S8_PCSK9_ProteinaseK_like"/>
    <property type="match status" value="1"/>
</dbReference>
<dbReference type="GeneID" id="6078116"/>
<evidence type="ECO:0000256" key="5">
    <source>
        <dbReference type="PROSITE-ProRule" id="PRU01240"/>
    </source>
</evidence>
<dbReference type="GO" id="GO:0005615">
    <property type="term" value="C:extracellular space"/>
    <property type="evidence" value="ECO:0007669"/>
    <property type="project" value="TreeGrafter"/>
</dbReference>
<dbReference type="PROSITE" id="PS51892">
    <property type="entry name" value="SUBTILASE"/>
    <property type="match status" value="1"/>
</dbReference>
<dbReference type="InterPro" id="IPR023827">
    <property type="entry name" value="Peptidase_S8_Asp-AS"/>
</dbReference>
<dbReference type="PANTHER" id="PTHR43806:SF11">
    <property type="entry name" value="CEREVISIN-RELATED"/>
    <property type="match status" value="1"/>
</dbReference>
<dbReference type="InParanoid" id="B0DFF8"/>
<dbReference type="KEGG" id="lbc:LACBIDRAFT_299797"/>
<feature type="domain" description="Peptidase S8/S53" evidence="7">
    <location>
        <begin position="126"/>
        <end position="399"/>
    </location>
</feature>
<reference evidence="8 9" key="1">
    <citation type="journal article" date="2008" name="Nature">
        <title>The genome of Laccaria bicolor provides insights into mycorrhizal symbiosis.</title>
        <authorList>
            <person name="Martin F."/>
            <person name="Aerts A."/>
            <person name="Ahren D."/>
            <person name="Brun A."/>
            <person name="Danchin E.G.J."/>
            <person name="Duchaussoy F."/>
            <person name="Gibon J."/>
            <person name="Kohler A."/>
            <person name="Lindquist E."/>
            <person name="Pereda V."/>
            <person name="Salamov A."/>
            <person name="Shapiro H.J."/>
            <person name="Wuyts J."/>
            <person name="Blaudez D."/>
            <person name="Buee M."/>
            <person name="Brokstein P."/>
            <person name="Canbaeck B."/>
            <person name="Cohen D."/>
            <person name="Courty P.E."/>
            <person name="Coutinho P.M."/>
            <person name="Delaruelle C."/>
            <person name="Detter J.C."/>
            <person name="Deveau A."/>
            <person name="DiFazio S."/>
            <person name="Duplessis S."/>
            <person name="Fraissinet-Tachet L."/>
            <person name="Lucic E."/>
            <person name="Frey-Klett P."/>
            <person name="Fourrey C."/>
            <person name="Feussner I."/>
            <person name="Gay G."/>
            <person name="Grimwood J."/>
            <person name="Hoegger P.J."/>
            <person name="Jain P."/>
            <person name="Kilaru S."/>
            <person name="Labbe J."/>
            <person name="Lin Y.C."/>
            <person name="Legue V."/>
            <person name="Le Tacon F."/>
            <person name="Marmeisse R."/>
            <person name="Melayah D."/>
            <person name="Montanini B."/>
            <person name="Muratet M."/>
            <person name="Nehls U."/>
            <person name="Niculita-Hirzel H."/>
            <person name="Oudot-Le Secq M.P."/>
            <person name="Peter M."/>
            <person name="Quesneville H."/>
            <person name="Rajashekar B."/>
            <person name="Reich M."/>
            <person name="Rouhier N."/>
            <person name="Schmutz J."/>
            <person name="Yin T."/>
            <person name="Chalot M."/>
            <person name="Henrissat B."/>
            <person name="Kuees U."/>
            <person name="Lucas S."/>
            <person name="Van de Peer Y."/>
            <person name="Podila G.K."/>
            <person name="Polle A."/>
            <person name="Pukkila P.J."/>
            <person name="Richardson P.M."/>
            <person name="Rouze P."/>
            <person name="Sanders I.R."/>
            <person name="Stajich J.E."/>
            <person name="Tunlid A."/>
            <person name="Tuskan G."/>
            <person name="Grigoriev I.V."/>
        </authorList>
    </citation>
    <scope>NUCLEOTIDE SEQUENCE [LARGE SCALE GENOMIC DNA]</scope>
    <source>
        <strain evidence="9">S238N-H82 / ATCC MYA-4686</strain>
    </source>
</reference>
<feature type="active site" description="Charge relay system" evidence="5">
    <location>
        <position position="135"/>
    </location>
</feature>
<evidence type="ECO:0000313" key="8">
    <source>
        <dbReference type="EMBL" id="EDR06698.1"/>
    </source>
</evidence>